<keyword evidence="3" id="KW-1185">Reference proteome</keyword>
<sequence>MPSMDPSSTTDIISDDDQDIGAFLDLVCSQPSSSSPTKSKSNKPTMSKLPSSSSTAPSSPVQPIVTQAITSSSSTSRLSLKINLKRPSSSALNLDRSSKKPTPSFYRDSSIRGMVKNHLPSKNKSNSFESLLPPSKPLLTTRPEISTRIVPKHQRKPRTDAKPKFMKELYLKDDNKAGSRDLPWKMSSQPSPSPVDSASTFSLSVLPSTSRPSSISQTSFTPAPATSSTNGVQLWSKTTTTSHTSLSTQPVQPTLNPKSSRPALHPRQPMPKSPPPSDSHYAPLQRLSRET</sequence>
<feature type="compositionally biased region" description="Pro residues" evidence="1">
    <location>
        <begin position="268"/>
        <end position="277"/>
    </location>
</feature>
<feature type="region of interest" description="Disordered" evidence="1">
    <location>
        <begin position="28"/>
        <end position="291"/>
    </location>
</feature>
<organism evidence="2 3">
    <name type="scientific">Kwoniella europaea PYCC6329</name>
    <dbReference type="NCBI Taxonomy" id="1423913"/>
    <lineage>
        <taxon>Eukaryota</taxon>
        <taxon>Fungi</taxon>
        <taxon>Dikarya</taxon>
        <taxon>Basidiomycota</taxon>
        <taxon>Agaricomycotina</taxon>
        <taxon>Tremellomycetes</taxon>
        <taxon>Tremellales</taxon>
        <taxon>Cryptococcaceae</taxon>
        <taxon>Kwoniella</taxon>
    </lineage>
</organism>
<evidence type="ECO:0000313" key="2">
    <source>
        <dbReference type="EMBL" id="WWD10379.1"/>
    </source>
</evidence>
<dbReference type="Proteomes" id="UP001358614">
    <property type="component" value="Chromosome 3"/>
</dbReference>
<feature type="compositionally biased region" description="Low complexity" evidence="1">
    <location>
        <begin position="29"/>
        <end position="63"/>
    </location>
</feature>
<gene>
    <name evidence="2" type="ORF">V865_008514</name>
</gene>
<dbReference type="AlphaFoldDB" id="A0AAX4KW94"/>
<feature type="compositionally biased region" description="Polar residues" evidence="1">
    <location>
        <begin position="186"/>
        <end position="201"/>
    </location>
</feature>
<feature type="compositionally biased region" description="Low complexity" evidence="1">
    <location>
        <begin position="236"/>
        <end position="248"/>
    </location>
</feature>
<dbReference type="RefSeq" id="XP_066088346.1">
    <property type="nucleotide sequence ID" value="XM_066232249.1"/>
</dbReference>
<feature type="compositionally biased region" description="Low complexity" evidence="1">
    <location>
        <begin position="130"/>
        <end position="143"/>
    </location>
</feature>
<reference evidence="2 3" key="1">
    <citation type="submission" date="2024-01" db="EMBL/GenBank/DDBJ databases">
        <title>Comparative genomics of Cryptococcus and Kwoniella reveals pathogenesis evolution and contrasting modes of karyotype evolution via chromosome fusion or intercentromeric recombination.</title>
        <authorList>
            <person name="Coelho M.A."/>
            <person name="David-Palma M."/>
            <person name="Shea T."/>
            <person name="Bowers K."/>
            <person name="McGinley-Smith S."/>
            <person name="Mohammad A.W."/>
            <person name="Gnirke A."/>
            <person name="Yurkov A.M."/>
            <person name="Nowrousian M."/>
            <person name="Sun S."/>
            <person name="Cuomo C.A."/>
            <person name="Heitman J."/>
        </authorList>
    </citation>
    <scope>NUCLEOTIDE SEQUENCE [LARGE SCALE GENOMIC DNA]</scope>
    <source>
        <strain evidence="2 3">PYCC6329</strain>
    </source>
</reference>
<feature type="compositionally biased region" description="Polar residues" evidence="1">
    <location>
        <begin position="120"/>
        <end position="129"/>
    </location>
</feature>
<evidence type="ECO:0000256" key="1">
    <source>
        <dbReference type="SAM" id="MobiDB-lite"/>
    </source>
</evidence>
<proteinExistence type="predicted"/>
<dbReference type="KEGG" id="ker:91107315"/>
<feature type="compositionally biased region" description="Basic and acidic residues" evidence="1">
    <location>
        <begin position="157"/>
        <end position="183"/>
    </location>
</feature>
<feature type="compositionally biased region" description="Low complexity" evidence="1">
    <location>
        <begin position="70"/>
        <end position="80"/>
    </location>
</feature>
<accession>A0AAX4KW94</accession>
<evidence type="ECO:0000313" key="3">
    <source>
        <dbReference type="Proteomes" id="UP001358614"/>
    </source>
</evidence>
<feature type="compositionally biased region" description="Low complexity" evidence="1">
    <location>
        <begin position="202"/>
        <end position="229"/>
    </location>
</feature>
<dbReference type="EMBL" id="CP144091">
    <property type="protein sequence ID" value="WWD10379.1"/>
    <property type="molecule type" value="Genomic_DNA"/>
</dbReference>
<feature type="compositionally biased region" description="Polar residues" evidence="1">
    <location>
        <begin position="249"/>
        <end position="259"/>
    </location>
</feature>
<dbReference type="GeneID" id="91107315"/>
<protein>
    <submittedName>
        <fullName evidence="2">Uncharacterized protein</fullName>
    </submittedName>
</protein>
<name>A0AAX4KW94_9TREE</name>